<reference evidence="2" key="1">
    <citation type="submission" date="2020-04" db="EMBL/GenBank/DDBJ databases">
        <authorList>
            <person name="Zhang T."/>
        </authorList>
    </citation>
    <scope>NUCLEOTIDE SEQUENCE</scope>
    <source>
        <strain evidence="2">HKST-UBA14</strain>
    </source>
</reference>
<feature type="domain" description="VOC" evidence="1">
    <location>
        <begin position="2"/>
        <end position="113"/>
    </location>
</feature>
<gene>
    <name evidence="2" type="ORF">KC909_05725</name>
</gene>
<dbReference type="InterPro" id="IPR029068">
    <property type="entry name" value="Glyas_Bleomycin-R_OHBP_Dase"/>
</dbReference>
<dbReference type="AlphaFoldDB" id="A0A955RJI4"/>
<dbReference type="SUPFAM" id="SSF54593">
    <property type="entry name" value="Glyoxalase/Bleomycin resistance protein/Dihydroxybiphenyl dioxygenase"/>
    <property type="match status" value="1"/>
</dbReference>
<protein>
    <submittedName>
        <fullName evidence="2">VOC family protein</fullName>
    </submittedName>
</protein>
<evidence type="ECO:0000313" key="2">
    <source>
        <dbReference type="EMBL" id="MCA9383833.1"/>
    </source>
</evidence>
<comment type="caution">
    <text evidence="2">The sequence shown here is derived from an EMBL/GenBank/DDBJ whole genome shotgun (WGS) entry which is preliminary data.</text>
</comment>
<evidence type="ECO:0000259" key="1">
    <source>
        <dbReference type="PROSITE" id="PS51819"/>
    </source>
</evidence>
<proteinExistence type="predicted"/>
<dbReference type="PROSITE" id="PS51819">
    <property type="entry name" value="VOC"/>
    <property type="match status" value="1"/>
</dbReference>
<dbReference type="Gene3D" id="3.10.180.10">
    <property type="entry name" value="2,3-Dihydroxybiphenyl 1,2-Dioxygenase, domain 1"/>
    <property type="match status" value="1"/>
</dbReference>
<dbReference type="InterPro" id="IPR037523">
    <property type="entry name" value="VOC_core"/>
</dbReference>
<sequence>MKATGVTLFVEDLEASTQFYVNLFEQQPIDKSENTALFEVDGFKTFLHRQMKHEAGMPANEDHMEYKVSDLDEIVSGLIEKGMKIENHPKEYYWGRSAFLRDIEGRLIELYEK</sequence>
<name>A0A955RJI4_9BACT</name>
<dbReference type="EMBL" id="JAGQLK010000148">
    <property type="protein sequence ID" value="MCA9383833.1"/>
    <property type="molecule type" value="Genomic_DNA"/>
</dbReference>
<dbReference type="InterPro" id="IPR004360">
    <property type="entry name" value="Glyas_Fos-R_dOase_dom"/>
</dbReference>
<accession>A0A955RJI4</accession>
<evidence type="ECO:0000313" key="3">
    <source>
        <dbReference type="Proteomes" id="UP000783287"/>
    </source>
</evidence>
<organism evidence="2 3">
    <name type="scientific">Candidatus Dojkabacteria bacterium</name>
    <dbReference type="NCBI Taxonomy" id="2099670"/>
    <lineage>
        <taxon>Bacteria</taxon>
        <taxon>Candidatus Dojkabacteria</taxon>
    </lineage>
</organism>
<dbReference type="Pfam" id="PF00903">
    <property type="entry name" value="Glyoxalase"/>
    <property type="match status" value="1"/>
</dbReference>
<reference evidence="2" key="2">
    <citation type="journal article" date="2021" name="Microbiome">
        <title>Successional dynamics and alternative stable states in a saline activated sludge microbial community over 9 years.</title>
        <authorList>
            <person name="Wang Y."/>
            <person name="Ye J."/>
            <person name="Ju F."/>
            <person name="Liu L."/>
            <person name="Boyd J.A."/>
            <person name="Deng Y."/>
            <person name="Parks D.H."/>
            <person name="Jiang X."/>
            <person name="Yin X."/>
            <person name="Woodcroft B.J."/>
            <person name="Tyson G.W."/>
            <person name="Hugenholtz P."/>
            <person name="Polz M.F."/>
            <person name="Zhang T."/>
        </authorList>
    </citation>
    <scope>NUCLEOTIDE SEQUENCE</scope>
    <source>
        <strain evidence="2">HKST-UBA14</strain>
    </source>
</reference>
<dbReference type="Proteomes" id="UP000783287">
    <property type="component" value="Unassembled WGS sequence"/>
</dbReference>